<accession>A0A9P4XE07</accession>
<dbReference type="EMBL" id="QLNT01000013">
    <property type="protein sequence ID" value="KAF3068820.1"/>
    <property type="molecule type" value="Genomic_DNA"/>
</dbReference>
<reference evidence="1 2" key="1">
    <citation type="submission" date="2018-06" db="EMBL/GenBank/DDBJ databases">
        <title>Genome analysis of cellulolytic fungus Trichoderma lentiforme CFAM-422.</title>
        <authorList>
            <person name="Steindorff A.S."/>
            <person name="Formighieri E.F."/>
            <person name="Midorikawa G.E.O."/>
            <person name="Tamietti M.S."/>
            <person name="Ramos E.Z."/>
            <person name="Silva A.S."/>
            <person name="Bon E.P.S."/>
            <person name="Mendes T.D."/>
            <person name="Damaso M.C.T."/>
            <person name="Favaro L.C.L."/>
        </authorList>
    </citation>
    <scope>NUCLEOTIDE SEQUENCE [LARGE SCALE GENOMIC DNA]</scope>
    <source>
        <strain evidence="1 2">CFAM-422</strain>
    </source>
</reference>
<comment type="caution">
    <text evidence="1">The sequence shown here is derived from an EMBL/GenBank/DDBJ whole genome shotgun (WGS) entry which is preliminary data.</text>
</comment>
<proteinExistence type="predicted"/>
<dbReference type="AlphaFoldDB" id="A0A9P4XE07"/>
<evidence type="ECO:0000313" key="2">
    <source>
        <dbReference type="Proteomes" id="UP000801864"/>
    </source>
</evidence>
<protein>
    <submittedName>
        <fullName evidence="1">Uncharacterized protein</fullName>
    </submittedName>
</protein>
<name>A0A9P4XE07_9HYPO</name>
<organism evidence="1 2">
    <name type="scientific">Trichoderma lentiforme</name>
    <dbReference type="NCBI Taxonomy" id="1567552"/>
    <lineage>
        <taxon>Eukaryota</taxon>
        <taxon>Fungi</taxon>
        <taxon>Dikarya</taxon>
        <taxon>Ascomycota</taxon>
        <taxon>Pezizomycotina</taxon>
        <taxon>Sordariomycetes</taxon>
        <taxon>Hypocreomycetidae</taxon>
        <taxon>Hypocreales</taxon>
        <taxon>Hypocreaceae</taxon>
        <taxon>Trichoderma</taxon>
    </lineage>
</organism>
<dbReference type="Proteomes" id="UP000801864">
    <property type="component" value="Unassembled WGS sequence"/>
</dbReference>
<keyword evidence="2" id="KW-1185">Reference proteome</keyword>
<sequence length="76" mass="8605">MQLFLWRLLSADRTASSSLRFLIKTMPMTDTPLAPLPDLNMTNAFVGQRPKGSELRRADLRHLAKIVRRSNPGRAT</sequence>
<gene>
    <name evidence="1" type="ORF">CFAM422_007833</name>
</gene>
<evidence type="ECO:0000313" key="1">
    <source>
        <dbReference type="EMBL" id="KAF3068820.1"/>
    </source>
</evidence>